<protein>
    <submittedName>
        <fullName evidence="2">ATPase, AAA+ superfamily</fullName>
    </submittedName>
</protein>
<proteinExistence type="predicted"/>
<dbReference type="Proteomes" id="UP000680365">
    <property type="component" value="Unassembled WGS sequence"/>
</dbReference>
<reference evidence="2 3" key="1">
    <citation type="journal article" date="2021" name="Nat. Commun.">
        <title>Reductive evolution and unique predatory mode in the CPR bacterium Vampirococcus lugosii.</title>
        <authorList>
            <person name="Moreira D."/>
            <person name="Zivanovic Y."/>
            <person name="Lopez-Archilla A.I."/>
            <person name="Iniesto M."/>
            <person name="Lopez-Garcia P."/>
        </authorList>
    </citation>
    <scope>NUCLEOTIDE SEQUENCE [LARGE SCALE GENOMIC DNA]</scope>
    <source>
        <strain evidence="2">Chiprana</strain>
    </source>
</reference>
<keyword evidence="3" id="KW-1185">Reference proteome</keyword>
<gene>
    <name evidence="2" type="ORF">VAMP_7n91</name>
</gene>
<dbReference type="RefSeq" id="WP_213348159.1">
    <property type="nucleotide sequence ID" value="NZ_JAEDAM010000004.1"/>
</dbReference>
<organism evidence="2 3">
    <name type="scientific">Candidatus Vampirococcus lugosii</name>
    <dbReference type="NCBI Taxonomy" id="2789015"/>
    <lineage>
        <taxon>Bacteria</taxon>
        <taxon>Candidatus Absconditibacteriota</taxon>
        <taxon>Vampirococcus</taxon>
    </lineage>
</organism>
<evidence type="ECO:0000259" key="1">
    <source>
        <dbReference type="Pfam" id="PF13635"/>
    </source>
</evidence>
<dbReference type="InterPro" id="IPR025420">
    <property type="entry name" value="DUF4143"/>
</dbReference>
<accession>A0ABS5QLE8</accession>
<dbReference type="PANTHER" id="PTHR43566:SF1">
    <property type="entry name" value="AAA+ ATPASE DOMAIN-CONTAINING PROTEIN"/>
    <property type="match status" value="1"/>
</dbReference>
<evidence type="ECO:0000313" key="3">
    <source>
        <dbReference type="Proteomes" id="UP000680365"/>
    </source>
</evidence>
<sequence length="186" mass="21618">MLKIISSQIGSLLNKSELNATLGISINTLKKYLNILEGTFIINILNPFYKNVRKELSKMPKIYFNDMGIRNYLLYGNLEELPTANIGELVENFVYNELKLKDNNGINFYRTISKAEIDFIFQKSFDKIIPMEVKYRNKVNVPEIMQNFSKNYSSKIDKKIIITKNKLEIKEDVYLIPACLVSFINL</sequence>
<evidence type="ECO:0000313" key="2">
    <source>
        <dbReference type="EMBL" id="MBS8121551.1"/>
    </source>
</evidence>
<name>A0ABS5QLE8_9BACT</name>
<comment type="caution">
    <text evidence="2">The sequence shown here is derived from an EMBL/GenBank/DDBJ whole genome shotgun (WGS) entry which is preliminary data.</text>
</comment>
<dbReference type="EMBL" id="JAEDAM010000004">
    <property type="protein sequence ID" value="MBS8121551.1"/>
    <property type="molecule type" value="Genomic_DNA"/>
</dbReference>
<dbReference type="Pfam" id="PF13635">
    <property type="entry name" value="DUF4143"/>
    <property type="match status" value="1"/>
</dbReference>
<feature type="domain" description="DUF4143" evidence="1">
    <location>
        <begin position="2"/>
        <end position="136"/>
    </location>
</feature>
<dbReference type="PANTHER" id="PTHR43566">
    <property type="entry name" value="CONSERVED PROTEIN"/>
    <property type="match status" value="1"/>
</dbReference>